<evidence type="ECO:0000313" key="8">
    <source>
        <dbReference type="EMBL" id="SVA17292.1"/>
    </source>
</evidence>
<name>A0A381TMJ6_9ZZZZ</name>
<evidence type="ECO:0000256" key="1">
    <source>
        <dbReference type="ARBA" id="ARBA00012771"/>
    </source>
</evidence>
<dbReference type="Gene3D" id="3.40.50.150">
    <property type="entry name" value="Vaccinia Virus protein VP39"/>
    <property type="match status" value="1"/>
</dbReference>
<dbReference type="Pfam" id="PF17827">
    <property type="entry name" value="PrmC_N"/>
    <property type="match status" value="1"/>
</dbReference>
<evidence type="ECO:0000259" key="7">
    <source>
        <dbReference type="Pfam" id="PF17827"/>
    </source>
</evidence>
<dbReference type="InterPro" id="IPR040758">
    <property type="entry name" value="PrmC_N"/>
</dbReference>
<evidence type="ECO:0000256" key="5">
    <source>
        <dbReference type="ARBA" id="ARBA00048391"/>
    </source>
</evidence>
<feature type="domain" description="Release factor glutamine methyltransferase N-terminal" evidence="7">
    <location>
        <begin position="5"/>
        <end position="75"/>
    </location>
</feature>
<dbReference type="InterPro" id="IPR019874">
    <property type="entry name" value="RF_methyltr_PrmC"/>
</dbReference>
<dbReference type="GO" id="GO:0102559">
    <property type="term" value="F:peptide chain release factor N(5)-glutamine methyltransferase activity"/>
    <property type="evidence" value="ECO:0007669"/>
    <property type="project" value="UniProtKB-EC"/>
</dbReference>
<dbReference type="NCBIfam" id="TIGR00536">
    <property type="entry name" value="hemK_fam"/>
    <property type="match status" value="1"/>
</dbReference>
<dbReference type="CDD" id="cd02440">
    <property type="entry name" value="AdoMet_MTases"/>
    <property type="match status" value="1"/>
</dbReference>
<dbReference type="InterPro" id="IPR002052">
    <property type="entry name" value="DNA_methylase_N6_adenine_CS"/>
</dbReference>
<dbReference type="InterPro" id="IPR007848">
    <property type="entry name" value="Small_mtfrase_dom"/>
</dbReference>
<dbReference type="InterPro" id="IPR050320">
    <property type="entry name" value="N5-glutamine_MTase"/>
</dbReference>
<dbReference type="AlphaFoldDB" id="A0A381TMJ6"/>
<dbReference type="PANTHER" id="PTHR18895:SF74">
    <property type="entry name" value="MTRF1L RELEASE FACTOR GLUTAMINE METHYLTRANSFERASE"/>
    <property type="match status" value="1"/>
</dbReference>
<feature type="domain" description="Methyltransferase small" evidence="6">
    <location>
        <begin position="97"/>
        <end position="224"/>
    </location>
</feature>
<comment type="catalytic activity">
    <reaction evidence="5">
        <text>L-glutaminyl-[peptide chain release factor] + S-adenosyl-L-methionine = N(5)-methyl-L-glutaminyl-[peptide chain release factor] + S-adenosyl-L-homocysteine + H(+)</text>
        <dbReference type="Rhea" id="RHEA:42896"/>
        <dbReference type="Rhea" id="RHEA-COMP:10271"/>
        <dbReference type="Rhea" id="RHEA-COMP:10272"/>
        <dbReference type="ChEBI" id="CHEBI:15378"/>
        <dbReference type="ChEBI" id="CHEBI:30011"/>
        <dbReference type="ChEBI" id="CHEBI:57856"/>
        <dbReference type="ChEBI" id="CHEBI:59789"/>
        <dbReference type="ChEBI" id="CHEBI:61891"/>
        <dbReference type="EC" id="2.1.1.297"/>
    </reaction>
</comment>
<dbReference type="PROSITE" id="PS00092">
    <property type="entry name" value="N6_MTASE"/>
    <property type="match status" value="1"/>
</dbReference>
<accession>A0A381TMJ6</accession>
<evidence type="ECO:0000256" key="2">
    <source>
        <dbReference type="ARBA" id="ARBA00022603"/>
    </source>
</evidence>
<gene>
    <name evidence="8" type="ORF">METZ01_LOCUS70146</name>
</gene>
<dbReference type="InterPro" id="IPR029063">
    <property type="entry name" value="SAM-dependent_MTases_sf"/>
</dbReference>
<dbReference type="SUPFAM" id="SSF53335">
    <property type="entry name" value="S-adenosyl-L-methionine-dependent methyltransferases"/>
    <property type="match status" value="1"/>
</dbReference>
<dbReference type="HAMAP" id="MF_02126">
    <property type="entry name" value="RF_methyltr_PrmC"/>
    <property type="match status" value="1"/>
</dbReference>
<keyword evidence="3" id="KW-0808">Transferase</keyword>
<dbReference type="NCBIfam" id="TIGR03534">
    <property type="entry name" value="RF_mod_PrmC"/>
    <property type="match status" value="1"/>
</dbReference>
<evidence type="ECO:0000259" key="6">
    <source>
        <dbReference type="Pfam" id="PF05175"/>
    </source>
</evidence>
<dbReference type="EC" id="2.1.1.297" evidence="1"/>
<dbReference type="Gene3D" id="1.10.8.10">
    <property type="entry name" value="DNA helicase RuvA subunit, C-terminal domain"/>
    <property type="match status" value="1"/>
</dbReference>
<dbReference type="InterPro" id="IPR004556">
    <property type="entry name" value="HemK-like"/>
</dbReference>
<organism evidence="8">
    <name type="scientific">marine metagenome</name>
    <dbReference type="NCBI Taxonomy" id="408172"/>
    <lineage>
        <taxon>unclassified sequences</taxon>
        <taxon>metagenomes</taxon>
        <taxon>ecological metagenomes</taxon>
    </lineage>
</organism>
<dbReference type="Pfam" id="PF05175">
    <property type="entry name" value="MTS"/>
    <property type="match status" value="1"/>
</dbReference>
<dbReference type="GO" id="GO:0003676">
    <property type="term" value="F:nucleic acid binding"/>
    <property type="evidence" value="ECO:0007669"/>
    <property type="project" value="InterPro"/>
</dbReference>
<proteinExistence type="inferred from homology"/>
<sequence length="287" mass="31348">MKLGEALSGVSEQLVGIGSHDARIEAEVILCHVLGIDRAVMLRDLQESLILEQEDLVATLVKRRLEGEPLSYITGNREFYALLFEVTEDVLIPRQETELLVETVIEFSKRRDWAQLNIVDVGTGSGAIAVAIAVNIPSARVTAIDISQKALKVADVNRRLHSVHDRVLLRSGNLLEPLTGEMNIIVSNPPYIPEGEIEGLQREVLREPRVALDGGPDGLIVIRDLLRQAKSKISPGGIVVFEIDPTQARKTSQLSEKMFPDASITVLDDLSGAHRAVVIDTSACTKG</sequence>
<reference evidence="8" key="1">
    <citation type="submission" date="2018-05" db="EMBL/GenBank/DDBJ databases">
        <authorList>
            <person name="Lanie J.A."/>
            <person name="Ng W.-L."/>
            <person name="Kazmierczak K.M."/>
            <person name="Andrzejewski T.M."/>
            <person name="Davidsen T.M."/>
            <person name="Wayne K.J."/>
            <person name="Tettelin H."/>
            <person name="Glass J.I."/>
            <person name="Rusch D."/>
            <person name="Podicherti R."/>
            <person name="Tsui H.-C.T."/>
            <person name="Winkler M.E."/>
        </authorList>
    </citation>
    <scope>NUCLEOTIDE SEQUENCE</scope>
</reference>
<dbReference type="EMBL" id="UINC01004849">
    <property type="protein sequence ID" value="SVA17292.1"/>
    <property type="molecule type" value="Genomic_DNA"/>
</dbReference>
<dbReference type="PANTHER" id="PTHR18895">
    <property type="entry name" value="HEMK METHYLTRANSFERASE"/>
    <property type="match status" value="1"/>
</dbReference>
<evidence type="ECO:0000256" key="4">
    <source>
        <dbReference type="ARBA" id="ARBA00022691"/>
    </source>
</evidence>
<evidence type="ECO:0000256" key="3">
    <source>
        <dbReference type="ARBA" id="ARBA00022679"/>
    </source>
</evidence>
<keyword evidence="2" id="KW-0489">Methyltransferase</keyword>
<keyword evidence="4" id="KW-0949">S-adenosyl-L-methionine</keyword>
<protein>
    <recommendedName>
        <fullName evidence="1">peptide chain release factor N(5)-glutamine methyltransferase</fullName>
        <ecNumber evidence="1">2.1.1.297</ecNumber>
    </recommendedName>
</protein>
<dbReference type="GO" id="GO:0032259">
    <property type="term" value="P:methylation"/>
    <property type="evidence" value="ECO:0007669"/>
    <property type="project" value="UniProtKB-KW"/>
</dbReference>